<evidence type="ECO:0000256" key="2">
    <source>
        <dbReference type="SAM" id="Phobius"/>
    </source>
</evidence>
<dbReference type="EC" id="2.1.3.2" evidence="3"/>
<keyword evidence="3" id="KW-0808">Transferase</keyword>
<sequence>MAGNGPLPFPLIDLWCFAWMAAFVVIVAIALTIAADVYRASAALARDPVKAEDPGGGGIHDDTKSRNRSVPVTPDKLNSGAAHGLAEGGTCSLAVASCGVDGRKDYPHSMVYLSLIALSAARCVPGESAKRTNY</sequence>
<dbReference type="Proteomes" id="UP000001784">
    <property type="component" value="Chromosome"/>
</dbReference>
<keyword evidence="4" id="KW-1185">Reference proteome</keyword>
<feature type="compositionally biased region" description="Basic and acidic residues" evidence="1">
    <location>
        <begin position="47"/>
        <end position="65"/>
    </location>
</feature>
<evidence type="ECO:0000313" key="4">
    <source>
        <dbReference type="Proteomes" id="UP000001784"/>
    </source>
</evidence>
<dbReference type="RefSeq" id="WP_011700756.1">
    <property type="nucleotide sequence ID" value="NC_008554.1"/>
</dbReference>
<keyword evidence="2" id="KW-1133">Transmembrane helix</keyword>
<evidence type="ECO:0000313" key="3">
    <source>
        <dbReference type="EMBL" id="ABK19641.1"/>
    </source>
</evidence>
<gene>
    <name evidence="3" type="ordered locus">Sfum_3974</name>
</gene>
<dbReference type="STRING" id="335543.Sfum_3974"/>
<organism evidence="3 4">
    <name type="scientific">Syntrophobacter fumaroxidans (strain DSM 10017 / MPOB)</name>
    <dbReference type="NCBI Taxonomy" id="335543"/>
    <lineage>
        <taxon>Bacteria</taxon>
        <taxon>Pseudomonadati</taxon>
        <taxon>Thermodesulfobacteriota</taxon>
        <taxon>Syntrophobacteria</taxon>
        <taxon>Syntrophobacterales</taxon>
        <taxon>Syntrophobacteraceae</taxon>
        <taxon>Syntrophobacter</taxon>
    </lineage>
</organism>
<dbReference type="EMBL" id="CP000478">
    <property type="protein sequence ID" value="ABK19641.1"/>
    <property type="molecule type" value="Genomic_DNA"/>
</dbReference>
<accession>A0LQD9</accession>
<feature type="transmembrane region" description="Helical" evidence="2">
    <location>
        <begin position="12"/>
        <end position="38"/>
    </location>
</feature>
<dbReference type="KEGG" id="sfu:Sfum_3974"/>
<name>A0LQD9_SYNFM</name>
<proteinExistence type="predicted"/>
<protein>
    <submittedName>
        <fullName evidence="3">Aspartate carbamoyltransferase</fullName>
        <ecNumber evidence="3">2.1.3.2</ecNumber>
    </submittedName>
</protein>
<dbReference type="AlphaFoldDB" id="A0LQD9"/>
<keyword evidence="2" id="KW-0812">Transmembrane</keyword>
<reference evidence="3 4" key="1">
    <citation type="submission" date="2006-10" db="EMBL/GenBank/DDBJ databases">
        <title>Complete sequence of Syntrophobacter fumaroxidans MPOB.</title>
        <authorList>
            <consortium name="US DOE Joint Genome Institute"/>
            <person name="Copeland A."/>
            <person name="Lucas S."/>
            <person name="Lapidus A."/>
            <person name="Barry K."/>
            <person name="Detter J.C."/>
            <person name="Glavina del Rio T."/>
            <person name="Hammon N."/>
            <person name="Israni S."/>
            <person name="Pitluck S."/>
            <person name="Goltsman E.G."/>
            <person name="Martinez M."/>
            <person name="Schmutz J."/>
            <person name="Larimer F."/>
            <person name="Land M."/>
            <person name="Hauser L."/>
            <person name="Kyrpides N."/>
            <person name="Kim E."/>
            <person name="Boone D.R."/>
            <person name="Brockman F."/>
            <person name="Culley D."/>
            <person name="Ferry J."/>
            <person name="Gunsalus R."/>
            <person name="McInerney M.J."/>
            <person name="Morrison M."/>
            <person name="Plugge C."/>
            <person name="Rohlin L."/>
            <person name="Scholten J."/>
            <person name="Sieber J."/>
            <person name="Stams A.J.M."/>
            <person name="Worm P."/>
            <person name="Henstra A.M."/>
            <person name="Richardson P."/>
        </authorList>
    </citation>
    <scope>NUCLEOTIDE SEQUENCE [LARGE SCALE GENOMIC DNA]</scope>
    <source>
        <strain evidence="4">DSM 10017 / MPOB</strain>
    </source>
</reference>
<dbReference type="GO" id="GO:0004070">
    <property type="term" value="F:aspartate carbamoyltransferase activity"/>
    <property type="evidence" value="ECO:0007669"/>
    <property type="project" value="UniProtKB-EC"/>
</dbReference>
<dbReference type="HOGENOM" id="CLU_1895157_0_0_7"/>
<evidence type="ECO:0000256" key="1">
    <source>
        <dbReference type="SAM" id="MobiDB-lite"/>
    </source>
</evidence>
<keyword evidence="2" id="KW-0472">Membrane</keyword>
<feature type="region of interest" description="Disordered" evidence="1">
    <location>
        <begin position="47"/>
        <end position="85"/>
    </location>
</feature>
<dbReference type="InParanoid" id="A0LQD9"/>